<evidence type="ECO:0000256" key="2">
    <source>
        <dbReference type="ARBA" id="ARBA00022475"/>
    </source>
</evidence>
<evidence type="ECO:0000313" key="8">
    <source>
        <dbReference type="Proteomes" id="UP000183585"/>
    </source>
</evidence>
<dbReference type="RefSeq" id="WP_083302512.1">
    <property type="nucleotide sequence ID" value="NZ_FMCT01000002.1"/>
</dbReference>
<gene>
    <name evidence="7" type="ORF">GA0070563_102337</name>
</gene>
<dbReference type="GO" id="GO:0005886">
    <property type="term" value="C:plasma membrane"/>
    <property type="evidence" value="ECO:0007669"/>
    <property type="project" value="UniProtKB-SubCell"/>
</dbReference>
<evidence type="ECO:0000256" key="3">
    <source>
        <dbReference type="ARBA" id="ARBA00022692"/>
    </source>
</evidence>
<feature type="transmembrane region" description="Helical" evidence="6">
    <location>
        <begin position="60"/>
        <end position="80"/>
    </location>
</feature>
<keyword evidence="3 6" id="KW-0812">Transmembrane</keyword>
<evidence type="ECO:0000313" key="7">
    <source>
        <dbReference type="EMBL" id="SCE84278.1"/>
    </source>
</evidence>
<organism evidence="7 8">
    <name type="scientific">Micromonospora carbonacea</name>
    <dbReference type="NCBI Taxonomy" id="47853"/>
    <lineage>
        <taxon>Bacteria</taxon>
        <taxon>Bacillati</taxon>
        <taxon>Actinomycetota</taxon>
        <taxon>Actinomycetes</taxon>
        <taxon>Micromonosporales</taxon>
        <taxon>Micromonosporaceae</taxon>
        <taxon>Micromonospora</taxon>
    </lineage>
</organism>
<evidence type="ECO:0000256" key="1">
    <source>
        <dbReference type="ARBA" id="ARBA00004651"/>
    </source>
</evidence>
<proteinExistence type="predicted"/>
<feature type="transmembrane region" description="Helical" evidence="6">
    <location>
        <begin position="36"/>
        <end position="53"/>
    </location>
</feature>
<keyword evidence="8" id="KW-1185">Reference proteome</keyword>
<feature type="transmembrane region" description="Helical" evidence="6">
    <location>
        <begin position="264"/>
        <end position="294"/>
    </location>
</feature>
<evidence type="ECO:0000256" key="4">
    <source>
        <dbReference type="ARBA" id="ARBA00022989"/>
    </source>
</evidence>
<reference evidence="8" key="1">
    <citation type="submission" date="2016-06" db="EMBL/GenBank/DDBJ databases">
        <authorList>
            <person name="Varghese N."/>
            <person name="Submissions Spin"/>
        </authorList>
    </citation>
    <scope>NUCLEOTIDE SEQUENCE [LARGE SCALE GENOMIC DNA]</scope>
    <source>
        <strain evidence="8">DSM 43168</strain>
    </source>
</reference>
<dbReference type="CDD" id="cd06579">
    <property type="entry name" value="TM_PBP1_transp_AraH_like"/>
    <property type="match status" value="1"/>
</dbReference>
<dbReference type="Proteomes" id="UP000183585">
    <property type="component" value="Unassembled WGS sequence"/>
</dbReference>
<evidence type="ECO:0000256" key="5">
    <source>
        <dbReference type="ARBA" id="ARBA00023136"/>
    </source>
</evidence>
<feature type="transmembrane region" description="Helical" evidence="6">
    <location>
        <begin position="314"/>
        <end position="334"/>
    </location>
</feature>
<feature type="transmembrane region" description="Helical" evidence="6">
    <location>
        <begin position="112"/>
        <end position="133"/>
    </location>
</feature>
<feature type="transmembrane region" description="Helical" evidence="6">
    <location>
        <begin position="180"/>
        <end position="200"/>
    </location>
</feature>
<comment type="subcellular location">
    <subcellularLocation>
        <location evidence="1">Cell membrane</location>
        <topology evidence="1">Multi-pass membrane protein</topology>
    </subcellularLocation>
</comment>
<dbReference type="AlphaFoldDB" id="A0A1C4VK03"/>
<protein>
    <submittedName>
        <fullName evidence="7">Monosaccharide ABC transporter membrane protein, CUT2 family</fullName>
    </submittedName>
</protein>
<dbReference type="InterPro" id="IPR001851">
    <property type="entry name" value="ABC_transp_permease"/>
</dbReference>
<evidence type="ECO:0000256" key="6">
    <source>
        <dbReference type="SAM" id="Phobius"/>
    </source>
</evidence>
<keyword evidence="2" id="KW-1003">Cell membrane</keyword>
<accession>A0A1C4VK03</accession>
<feature type="transmembrane region" description="Helical" evidence="6">
    <location>
        <begin position="86"/>
        <end position="105"/>
    </location>
</feature>
<feature type="transmembrane region" description="Helical" evidence="6">
    <location>
        <begin position="231"/>
        <end position="252"/>
    </location>
</feature>
<dbReference type="Pfam" id="PF02653">
    <property type="entry name" value="BPD_transp_2"/>
    <property type="match status" value="1"/>
</dbReference>
<dbReference type="GO" id="GO:0022857">
    <property type="term" value="F:transmembrane transporter activity"/>
    <property type="evidence" value="ECO:0007669"/>
    <property type="project" value="InterPro"/>
</dbReference>
<keyword evidence="5 6" id="KW-0472">Membrane</keyword>
<name>A0A1C4VK03_9ACTN</name>
<dbReference type="EMBL" id="FMCT01000002">
    <property type="protein sequence ID" value="SCE84278.1"/>
    <property type="molecule type" value="Genomic_DNA"/>
</dbReference>
<feature type="transmembrane region" description="Helical" evidence="6">
    <location>
        <begin position="139"/>
        <end position="159"/>
    </location>
</feature>
<sequence>MSLLGLPLAGAAPQPVAVRATDPLGPRLLGWPTSRAAAAVVVLFAVSAVLSGASVGRTALLAMLPFAALTAIVAVGQTLVVQQAGLDLSVAGGISLGALVVARYGDAAQWGLGTAIAVALAATLLAGLVSGLVVTAFGLPPLVVTIAVNAVLIGLVQFLSGGYSAQAPPALTEFAVGRTLGVPHLVLVAAVVIVAAQLVLKGTVVGRRFELVGANRLAAHAAGINTRRYTISAYALSALLAGGAGVLLAGFLRTTTSSAGDAYLLPSVAAVVLGGTALTGGRGSLTGTALGALFLGQLTQLVQTYTQTTAVQNIVQSVIIGVGIVVQLSIATRLRRRAIRRNPT</sequence>
<keyword evidence="4 6" id="KW-1133">Transmembrane helix</keyword>
<dbReference type="PANTHER" id="PTHR32196">
    <property type="entry name" value="ABC TRANSPORTER PERMEASE PROTEIN YPHD-RELATED-RELATED"/>
    <property type="match status" value="1"/>
</dbReference>